<reference evidence="1" key="1">
    <citation type="submission" date="2014-11" db="EMBL/GenBank/DDBJ databases">
        <authorList>
            <person name="Amaro Gonzalez C."/>
        </authorList>
    </citation>
    <scope>NUCLEOTIDE SEQUENCE</scope>
</reference>
<name>A0A0E9WSQ0_ANGAN</name>
<organism evidence="1">
    <name type="scientific">Anguilla anguilla</name>
    <name type="common">European freshwater eel</name>
    <name type="synonym">Muraena anguilla</name>
    <dbReference type="NCBI Taxonomy" id="7936"/>
    <lineage>
        <taxon>Eukaryota</taxon>
        <taxon>Metazoa</taxon>
        <taxon>Chordata</taxon>
        <taxon>Craniata</taxon>
        <taxon>Vertebrata</taxon>
        <taxon>Euteleostomi</taxon>
        <taxon>Actinopterygii</taxon>
        <taxon>Neopterygii</taxon>
        <taxon>Teleostei</taxon>
        <taxon>Anguilliformes</taxon>
        <taxon>Anguillidae</taxon>
        <taxon>Anguilla</taxon>
    </lineage>
</organism>
<proteinExistence type="predicted"/>
<dbReference type="EMBL" id="GBXM01015123">
    <property type="protein sequence ID" value="JAH93454.1"/>
    <property type="molecule type" value="Transcribed_RNA"/>
</dbReference>
<evidence type="ECO:0000313" key="1">
    <source>
        <dbReference type="EMBL" id="JAH93454.1"/>
    </source>
</evidence>
<dbReference type="AlphaFoldDB" id="A0A0E9WSQ0"/>
<sequence length="47" mass="5326">MCIIMLSLTSEWSGKKSMTDFKQQTAQAQSIKILHLISSRLEMIGKL</sequence>
<accession>A0A0E9WSQ0</accession>
<reference evidence="1" key="2">
    <citation type="journal article" date="2015" name="Fish Shellfish Immunol.">
        <title>Early steps in the European eel (Anguilla anguilla)-Vibrio vulnificus interaction in the gills: Role of the RtxA13 toxin.</title>
        <authorList>
            <person name="Callol A."/>
            <person name="Pajuelo D."/>
            <person name="Ebbesson L."/>
            <person name="Teles M."/>
            <person name="MacKenzie S."/>
            <person name="Amaro C."/>
        </authorList>
    </citation>
    <scope>NUCLEOTIDE SEQUENCE</scope>
</reference>
<protein>
    <submittedName>
        <fullName evidence="1">Uncharacterized protein</fullName>
    </submittedName>
</protein>